<feature type="compositionally biased region" description="Polar residues" evidence="1">
    <location>
        <begin position="1"/>
        <end position="16"/>
    </location>
</feature>
<dbReference type="AlphaFoldDB" id="A0AAE8MVV8"/>
<evidence type="ECO:0000256" key="1">
    <source>
        <dbReference type="SAM" id="MobiDB-lite"/>
    </source>
</evidence>
<name>A0AAE8MVV8_9PEZI</name>
<feature type="compositionally biased region" description="Basic and acidic residues" evidence="1">
    <location>
        <begin position="81"/>
        <end position="95"/>
    </location>
</feature>
<feature type="compositionally biased region" description="Basic and acidic residues" evidence="1">
    <location>
        <begin position="61"/>
        <end position="73"/>
    </location>
</feature>
<accession>A0AAE8MVV8</accession>
<gene>
    <name evidence="2" type="ORF">DNG_04074</name>
</gene>
<dbReference type="EMBL" id="ONZQ02000005">
    <property type="protein sequence ID" value="SPO01398.1"/>
    <property type="molecule type" value="Genomic_DNA"/>
</dbReference>
<evidence type="ECO:0000313" key="2">
    <source>
        <dbReference type="EMBL" id="SPO01398.1"/>
    </source>
</evidence>
<sequence>MSTPVSQLVYDQSQEEGSPDRGAESPPVSPQAQKKRGKGPENSDDGSPRKRAKPAAEDDPASEKTIRKLEAQLRRKNAKCNAEKEAAKQEREKREELERELEELLEEVEKKQDEIGELKEIIQELRAAAGQ</sequence>
<comment type="caution">
    <text evidence="2">The sequence shown here is derived from an EMBL/GenBank/DDBJ whole genome shotgun (WGS) entry which is preliminary data.</text>
</comment>
<reference evidence="2" key="1">
    <citation type="submission" date="2018-03" db="EMBL/GenBank/DDBJ databases">
        <authorList>
            <person name="Guldener U."/>
        </authorList>
    </citation>
    <scope>NUCLEOTIDE SEQUENCE</scope>
</reference>
<protein>
    <submittedName>
        <fullName evidence="2">Uncharacterized protein</fullName>
    </submittedName>
</protein>
<organism evidence="2 3">
    <name type="scientific">Cephalotrichum gorgonifer</name>
    <dbReference type="NCBI Taxonomy" id="2041049"/>
    <lineage>
        <taxon>Eukaryota</taxon>
        <taxon>Fungi</taxon>
        <taxon>Dikarya</taxon>
        <taxon>Ascomycota</taxon>
        <taxon>Pezizomycotina</taxon>
        <taxon>Sordariomycetes</taxon>
        <taxon>Hypocreomycetidae</taxon>
        <taxon>Microascales</taxon>
        <taxon>Microascaceae</taxon>
        <taxon>Cephalotrichum</taxon>
    </lineage>
</organism>
<keyword evidence="3" id="KW-1185">Reference proteome</keyword>
<dbReference type="Proteomes" id="UP001187682">
    <property type="component" value="Unassembled WGS sequence"/>
</dbReference>
<feature type="region of interest" description="Disordered" evidence="1">
    <location>
        <begin position="1"/>
        <end position="95"/>
    </location>
</feature>
<proteinExistence type="predicted"/>
<evidence type="ECO:0000313" key="3">
    <source>
        <dbReference type="Proteomes" id="UP001187682"/>
    </source>
</evidence>